<gene>
    <name evidence="5" type="ORF">NC99_18450</name>
</gene>
<dbReference type="RefSeq" id="WP_053182194.1">
    <property type="nucleotide sequence ID" value="NZ_LGIA01000145.1"/>
</dbReference>
<dbReference type="PROSITE" id="PS50949">
    <property type="entry name" value="HTH_GNTR"/>
    <property type="match status" value="1"/>
</dbReference>
<dbReference type="InterPro" id="IPR036388">
    <property type="entry name" value="WH-like_DNA-bd_sf"/>
</dbReference>
<dbReference type="PANTHER" id="PTHR38445:SF10">
    <property type="entry name" value="GNTR-FAMILY TRANSCRIPTIONAL REGULATOR"/>
    <property type="match status" value="1"/>
</dbReference>
<proteinExistence type="predicted"/>
<dbReference type="SUPFAM" id="SSF53822">
    <property type="entry name" value="Periplasmic binding protein-like I"/>
    <property type="match status" value="1"/>
</dbReference>
<dbReference type="AlphaFoldDB" id="A0A0L8VAX4"/>
<evidence type="ECO:0000259" key="4">
    <source>
        <dbReference type="PROSITE" id="PS50949"/>
    </source>
</evidence>
<reference evidence="6" key="1">
    <citation type="submission" date="2015-07" db="EMBL/GenBank/DDBJ databases">
        <title>Genome sequencing of Sunxiuqinia dokdonensis strain SK.</title>
        <authorList>
            <person name="Ahn S."/>
            <person name="Kim B.-C."/>
        </authorList>
    </citation>
    <scope>NUCLEOTIDE SEQUENCE [LARGE SCALE GENOMIC DNA]</scope>
    <source>
        <strain evidence="6">SK</strain>
    </source>
</reference>
<evidence type="ECO:0000313" key="5">
    <source>
        <dbReference type="EMBL" id="KOH45327.1"/>
    </source>
</evidence>
<dbReference type="EMBL" id="LGIA01000145">
    <property type="protein sequence ID" value="KOH45327.1"/>
    <property type="molecule type" value="Genomic_DNA"/>
</dbReference>
<dbReference type="Gene3D" id="1.10.10.10">
    <property type="entry name" value="Winged helix-like DNA-binding domain superfamily/Winged helix DNA-binding domain"/>
    <property type="match status" value="1"/>
</dbReference>
<dbReference type="GO" id="GO:0003700">
    <property type="term" value="F:DNA-binding transcription factor activity"/>
    <property type="evidence" value="ECO:0007669"/>
    <property type="project" value="InterPro"/>
</dbReference>
<keyword evidence="6" id="KW-1185">Reference proteome</keyword>
<dbReference type="InterPro" id="IPR028082">
    <property type="entry name" value="Peripla_BP_I"/>
</dbReference>
<dbReference type="GO" id="GO:0003677">
    <property type="term" value="F:DNA binding"/>
    <property type="evidence" value="ECO:0007669"/>
    <property type="project" value="UniProtKB-KW"/>
</dbReference>
<keyword evidence="2" id="KW-0238">DNA-binding</keyword>
<keyword evidence="3" id="KW-0804">Transcription</keyword>
<keyword evidence="1" id="KW-0805">Transcription regulation</keyword>
<dbReference type="CDD" id="cd07377">
    <property type="entry name" value="WHTH_GntR"/>
    <property type="match status" value="1"/>
</dbReference>
<dbReference type="Gene3D" id="3.40.50.2300">
    <property type="match status" value="1"/>
</dbReference>
<organism evidence="5 6">
    <name type="scientific">Sunxiuqinia dokdonensis</name>
    <dbReference type="NCBI Taxonomy" id="1409788"/>
    <lineage>
        <taxon>Bacteria</taxon>
        <taxon>Pseudomonadati</taxon>
        <taxon>Bacteroidota</taxon>
        <taxon>Bacteroidia</taxon>
        <taxon>Marinilabiliales</taxon>
        <taxon>Prolixibacteraceae</taxon>
        <taxon>Sunxiuqinia</taxon>
    </lineage>
</organism>
<dbReference type="Pfam" id="PF13377">
    <property type="entry name" value="Peripla_BP_3"/>
    <property type="match status" value="1"/>
</dbReference>
<evidence type="ECO:0000313" key="6">
    <source>
        <dbReference type="Proteomes" id="UP000036958"/>
    </source>
</evidence>
<evidence type="ECO:0000256" key="3">
    <source>
        <dbReference type="ARBA" id="ARBA00023163"/>
    </source>
</evidence>
<dbReference type="InterPro" id="IPR046335">
    <property type="entry name" value="LacI/GalR-like_sensor"/>
</dbReference>
<dbReference type="OrthoDB" id="742238at2"/>
<comment type="caution">
    <text evidence="5">The sequence shown here is derived from an EMBL/GenBank/DDBJ whole genome shotgun (WGS) entry which is preliminary data.</text>
</comment>
<evidence type="ECO:0000256" key="2">
    <source>
        <dbReference type="ARBA" id="ARBA00023125"/>
    </source>
</evidence>
<dbReference type="Proteomes" id="UP000036958">
    <property type="component" value="Unassembled WGS sequence"/>
</dbReference>
<sequence>MEFTFELDNSSSQTKLQQLIHAINEAISNGTLKEGDFLPSVNKLSKSSGLSRDTIFKAYTTLKQRSVIASTPTKGYFVSNESFKVMVLLDDFSAFKEQLYGSFRNSLPENYSVDLLFHHYNPAVFEQLVLNSLGRYSMYVVMNIRNEGMEPVLKKIDPNKLLVLDMGKPGSPDIAYIVQDFEQAFLDCLKEGSHRIANYDEFNLVFPESTPHPKITMEVFKQFCEQQQFRHGLVSTIKNKSIKKGQAYLVIKDDDLVHIIKQCKKKGLLPGEDVGIISYNDSPMKEIVGNGITVISVDFEAMGQQAAHFVESKQKIFETLPSRLIMRGSL</sequence>
<dbReference type="SUPFAM" id="SSF46785">
    <property type="entry name" value="Winged helix' DNA-binding domain"/>
    <property type="match status" value="1"/>
</dbReference>
<dbReference type="InterPro" id="IPR036390">
    <property type="entry name" value="WH_DNA-bd_sf"/>
</dbReference>
<dbReference type="Pfam" id="PF00392">
    <property type="entry name" value="GntR"/>
    <property type="match status" value="1"/>
</dbReference>
<dbReference type="STRING" id="1409788.NC99_18450"/>
<feature type="domain" description="HTH gntR-type" evidence="4">
    <location>
        <begin position="13"/>
        <end position="81"/>
    </location>
</feature>
<evidence type="ECO:0000256" key="1">
    <source>
        <dbReference type="ARBA" id="ARBA00023015"/>
    </source>
</evidence>
<dbReference type="SMART" id="SM00345">
    <property type="entry name" value="HTH_GNTR"/>
    <property type="match status" value="1"/>
</dbReference>
<dbReference type="InterPro" id="IPR000524">
    <property type="entry name" value="Tscrpt_reg_HTH_GntR"/>
</dbReference>
<dbReference type="PANTHER" id="PTHR38445">
    <property type="entry name" value="HTH-TYPE TRANSCRIPTIONAL REPRESSOR YTRA"/>
    <property type="match status" value="1"/>
</dbReference>
<name>A0A0L8VAX4_9BACT</name>
<accession>A0A0L8VAX4</accession>
<protein>
    <recommendedName>
        <fullName evidence="4">HTH gntR-type domain-containing protein</fullName>
    </recommendedName>
</protein>